<organism evidence="5">
    <name type="scientific">Triticum urartu</name>
    <name type="common">Red wild einkorn</name>
    <name type="synonym">Crithodium urartu</name>
    <dbReference type="NCBI Taxonomy" id="4572"/>
    <lineage>
        <taxon>Eukaryota</taxon>
        <taxon>Viridiplantae</taxon>
        <taxon>Streptophyta</taxon>
        <taxon>Embryophyta</taxon>
        <taxon>Tracheophyta</taxon>
        <taxon>Spermatophyta</taxon>
        <taxon>Magnoliopsida</taxon>
        <taxon>Liliopsida</taxon>
        <taxon>Poales</taxon>
        <taxon>Poaceae</taxon>
        <taxon>BOP clade</taxon>
        <taxon>Pooideae</taxon>
        <taxon>Triticodae</taxon>
        <taxon>Triticeae</taxon>
        <taxon>Triticinae</taxon>
        <taxon>Triticum</taxon>
    </lineage>
</organism>
<reference evidence="5" key="1">
    <citation type="journal article" date="2013" name="Nature">
        <title>Draft genome of the wheat A-genome progenitor Triticum urartu.</title>
        <authorList>
            <person name="Ling H.Q."/>
            <person name="Zhao S."/>
            <person name="Liu D."/>
            <person name="Wang J."/>
            <person name="Sun H."/>
            <person name="Zhang C."/>
            <person name="Fan H."/>
            <person name="Li D."/>
            <person name="Dong L."/>
            <person name="Tao Y."/>
            <person name="Gao C."/>
            <person name="Wu H."/>
            <person name="Li Y."/>
            <person name="Cui Y."/>
            <person name="Guo X."/>
            <person name="Zheng S."/>
            <person name="Wang B."/>
            <person name="Yu K."/>
            <person name="Liang Q."/>
            <person name="Yang W."/>
            <person name="Lou X."/>
            <person name="Chen J."/>
            <person name="Feng M."/>
            <person name="Jian J."/>
            <person name="Zhang X."/>
            <person name="Luo G."/>
            <person name="Jiang Y."/>
            <person name="Liu J."/>
            <person name="Wang Z."/>
            <person name="Sha Y."/>
            <person name="Zhang B."/>
            <person name="Wu H."/>
            <person name="Tang D."/>
            <person name="Shen Q."/>
            <person name="Xue P."/>
            <person name="Zou S."/>
            <person name="Wang X."/>
            <person name="Liu X."/>
            <person name="Wang F."/>
            <person name="Yang Y."/>
            <person name="An X."/>
            <person name="Dong Z."/>
            <person name="Zhang K."/>
            <person name="Zhang X."/>
            <person name="Luo M.C."/>
            <person name="Dvorak J."/>
            <person name="Tong Y."/>
            <person name="Wang J."/>
            <person name="Yang H."/>
            <person name="Li Z."/>
            <person name="Wang D."/>
            <person name="Zhang A."/>
            <person name="Wang J."/>
        </authorList>
    </citation>
    <scope>NUCLEOTIDE SEQUENCE</scope>
</reference>
<name>M7YZA1_TRIUA</name>
<keyword evidence="2" id="KW-0812">Transmembrane</keyword>
<evidence type="ECO:0000313" key="5">
    <source>
        <dbReference type="EMBL" id="EMS45395.1"/>
    </source>
</evidence>
<dbReference type="eggNOG" id="ENOG502QVPK">
    <property type="taxonomic scope" value="Eukaryota"/>
</dbReference>
<dbReference type="PANTHER" id="PTHR33913">
    <property type="entry name" value="ALEURONE LAYER MORPHOGENESIS PROTEIN"/>
    <property type="match status" value="1"/>
</dbReference>
<gene>
    <name evidence="5" type="ORF">TRIUR3_14576</name>
</gene>
<keyword evidence="2" id="KW-0472">Membrane</keyword>
<feature type="region of interest" description="Disordered" evidence="1">
    <location>
        <begin position="1103"/>
        <end position="1137"/>
    </location>
</feature>
<dbReference type="InterPro" id="IPR057237">
    <property type="entry name" value="DUF7915"/>
</dbReference>
<evidence type="ECO:0000256" key="2">
    <source>
        <dbReference type="SAM" id="Phobius"/>
    </source>
</evidence>
<dbReference type="AlphaFoldDB" id="M7YZA1"/>
<feature type="compositionally biased region" description="Basic residues" evidence="1">
    <location>
        <begin position="470"/>
        <end position="479"/>
    </location>
</feature>
<sequence>MEDAVKMLVEHLVKPALRRGAAFGAAQGERYVTPDKQRAVAQQVGEGEPALTLKLQFSSTVASGPVRPHPSPSSTHPTLNTSSAAFPFTTQGADQTCTADMFSLFPRQIEIKGLDLPTTLRPNLSPSRNNMSECLIGFRARFTVMPVQRTRATQPAVTVVVNRNCQSWLLIPQVSTIHTAIILYNYYHRKMFPQLAFADPKQFFECASLSVGEDLLAYLSMVHEHENNSGKHAELSITHKVALQACEIAGQLDASKHSPEMALWPISKVAVLLLDPTKKKCLVDYSANTKGIWSIIEKELDGAAGNSHSTNQPAGQESTAKGNVGASHSPFMLQRQAYSEVERRTGMKVSKLHLLDETLAYSLSNKKAATKVFIVEYEPTMKGSLEEISLEDLISSMTGPLFVNDPFPKTTSVVEYYHILPYNEILSELLHRKWSSDSSLNEQPRRHGKGSLHSVIDENVEEQDENSTSKLRKRIKKVSTPKQSKQAVSASKHKKSSKRKYEASMAAADVCAEGLNSEIPTIKHVIEVEPPIPMSKSRDTEAAAAAASGETKILQSGVQVEKNKSQEQSKRDNMPQDVFPTEAPHVDLVKNRALECENMDLSGKSGGTTEYNVDDQIDDSMRSIQKIRDEILRKESILQERSAQCDMDIQTLLSEGKMTPKAVSIISKYKETCSDMKEVTNSSCSGDGGQPITKRKKLREALLRHCQELDEICRGAHWISPRYTLLPSASDGMYHASVRLRCLDFEMSITGCDKPWTAISKLCDASVALSVSSCVTTEYNNDGIYDSTENNNDYIYALRSLQKLRDDTICYVSFILIYIYTNIKRLKKFREKIDAFYLSGLASGVGGVGVRRLGGVGAAYVLGGVGAASVLLGIVEASSLGLGVIGVGVGVGGVVDGSWFRVQRLELLVVALEHVRPAHQKSQVGVPLLRGDVGAEWVELDSAVRHQHRPARLSLLLPQGGPGLCVGEAMLDGLLHSRDGRVGVLPLLGPFVAFGAPVAHARHWRVRLVGLLGLGEGAPDIRPLLALLDPLEDVEVLELLVTVVLAIHENGVFVLGGPETQLHDILWAVHEGKSHGRSEGEENIEVFPATFPVGVDERDPVVLPLDEQDPDRSSRLGLDEQDPVEGWMNRTTPWRAG</sequence>
<dbReference type="EMBL" id="KD287121">
    <property type="protein sequence ID" value="EMS45395.1"/>
    <property type="molecule type" value="Genomic_DNA"/>
</dbReference>
<dbReference type="Pfam" id="PF25502">
    <property type="entry name" value="DUF7915"/>
    <property type="match status" value="1"/>
</dbReference>
<keyword evidence="2" id="KW-1133">Transmembrane helix</keyword>
<accession>M7YZA1</accession>
<feature type="region of interest" description="Disordered" evidence="1">
    <location>
        <begin position="537"/>
        <end position="580"/>
    </location>
</feature>
<proteinExistence type="predicted"/>
<feature type="compositionally biased region" description="Polar residues" evidence="1">
    <location>
        <begin position="306"/>
        <end position="321"/>
    </location>
</feature>
<feature type="transmembrane region" description="Helical" evidence="2">
    <location>
        <begin position="857"/>
        <end position="875"/>
    </location>
</feature>
<feature type="domain" description="DUF7915" evidence="4">
    <location>
        <begin position="289"/>
        <end position="432"/>
    </location>
</feature>
<evidence type="ECO:0000259" key="3">
    <source>
        <dbReference type="Pfam" id="PF25500"/>
    </source>
</evidence>
<dbReference type="PANTHER" id="PTHR33913:SF6">
    <property type="entry name" value="DRBM DOMAIN-CONTAINING PROTEIN"/>
    <property type="match status" value="1"/>
</dbReference>
<feature type="region of interest" description="Disordered" evidence="1">
    <location>
        <begin position="438"/>
        <end position="501"/>
    </location>
</feature>
<feature type="compositionally biased region" description="Basic and acidic residues" evidence="1">
    <location>
        <begin position="561"/>
        <end position="574"/>
    </location>
</feature>
<protein>
    <submittedName>
        <fullName evidence="5">Uncharacterized protein</fullName>
    </submittedName>
</protein>
<feature type="domain" description="DUF7913" evidence="3">
    <location>
        <begin position="177"/>
        <end position="253"/>
    </location>
</feature>
<evidence type="ECO:0000259" key="4">
    <source>
        <dbReference type="Pfam" id="PF25502"/>
    </source>
</evidence>
<dbReference type="InterPro" id="IPR057235">
    <property type="entry name" value="DUF7913"/>
</dbReference>
<feature type="transmembrane region" description="Helical" evidence="2">
    <location>
        <begin position="882"/>
        <end position="900"/>
    </location>
</feature>
<dbReference type="Pfam" id="PF25500">
    <property type="entry name" value="DUF7913"/>
    <property type="match status" value="1"/>
</dbReference>
<feature type="region of interest" description="Disordered" evidence="1">
    <location>
        <begin position="304"/>
        <end position="327"/>
    </location>
</feature>
<evidence type="ECO:0000256" key="1">
    <source>
        <dbReference type="SAM" id="MobiDB-lite"/>
    </source>
</evidence>